<sequence>MRIFNGIEFLMFLLTIGMFVEFLLKFIQKLVGTIFPEHLETLLNAAMSDVGKFIKIVVLVVLVLVIPELLKRLMKDKIINLLRSIHGTFVFRRFLKQYQPSASTGEEMISIAENHAISKFNYSVHYAVLDFSGNSIKLYIKVPHSAQAQKILKEYEVQIKEEISNLYPEYLISTFERKKHQLWLIGTKRK</sequence>
<dbReference type="AlphaFoldDB" id="A0A6H0UDU9"/>
<gene>
    <name evidence="1" type="ORF">GU336_04550</name>
</gene>
<evidence type="ECO:0000313" key="2">
    <source>
        <dbReference type="Proteomes" id="UP000501945"/>
    </source>
</evidence>
<reference evidence="1 2" key="1">
    <citation type="submission" date="2019-12" db="EMBL/GenBank/DDBJ databases">
        <title>Whole genome sequences of Lactococcus raffinolactis strains isolated from sewage.</title>
        <authorList>
            <person name="Ybazeta G."/>
            <person name="Ross M."/>
            <person name="Brabant-Kirwan D."/>
            <person name="Saleh M."/>
            <person name="Dillon J.A."/>
            <person name="Splinter K."/>
            <person name="Nokhbeh R."/>
        </authorList>
    </citation>
    <scope>NUCLEOTIDE SEQUENCE [LARGE SCALE GENOMIC DNA]</scope>
    <source>
        <strain evidence="1 2">Lr_19_5</strain>
    </source>
</reference>
<organism evidence="1 2">
    <name type="scientific">Pseudolactococcus raffinolactis</name>
    <dbReference type="NCBI Taxonomy" id="1366"/>
    <lineage>
        <taxon>Bacteria</taxon>
        <taxon>Bacillati</taxon>
        <taxon>Bacillota</taxon>
        <taxon>Bacilli</taxon>
        <taxon>Lactobacillales</taxon>
        <taxon>Streptococcaceae</taxon>
        <taxon>Pseudolactococcus</taxon>
    </lineage>
</organism>
<dbReference type="RefSeq" id="WP_167838570.1">
    <property type="nucleotide sequence ID" value="NZ_CP047616.1"/>
</dbReference>
<protein>
    <submittedName>
        <fullName evidence="1">Uncharacterized protein</fullName>
    </submittedName>
</protein>
<name>A0A6H0UDU9_9LACT</name>
<dbReference type="EMBL" id="CP047616">
    <property type="protein sequence ID" value="QIW53469.1"/>
    <property type="molecule type" value="Genomic_DNA"/>
</dbReference>
<dbReference type="Proteomes" id="UP000501945">
    <property type="component" value="Chromosome"/>
</dbReference>
<proteinExistence type="predicted"/>
<evidence type="ECO:0000313" key="1">
    <source>
        <dbReference type="EMBL" id="QIW53469.1"/>
    </source>
</evidence>
<accession>A0A6H0UDU9</accession>